<comment type="caution">
    <text evidence="8">The sequence shown here is derived from an EMBL/GenBank/DDBJ whole genome shotgun (WGS) entry which is preliminary data.</text>
</comment>
<evidence type="ECO:0000256" key="4">
    <source>
        <dbReference type="ARBA" id="ARBA00023172"/>
    </source>
</evidence>
<protein>
    <recommendedName>
        <fullName evidence="7">Core-binding (CB) domain-containing protein</fullName>
    </recommendedName>
</protein>
<dbReference type="PROSITE" id="PS51900">
    <property type="entry name" value="CB"/>
    <property type="match status" value="1"/>
</dbReference>
<sequence length="375" mass="41553">MQGVSASDVTARTAGAWASRRTAQGHPKAATAFKGKTGFDLLIDKWASGVQPEENTISRTRMHARRFEEMVGVHTVEEVTRQHAIRFIEQLQKAGQTPQNINMHLASLIKLLNYAVRLDLIKTNEASGLTVKAPTGEKARRSFDLPALRGIFSSPVYTAGHRPKGGGGDASYWIPLLALFTGARLEELCQLHPDDVMQVPYHDEGSDSSAWVIRITDEGEGQGLKNAGSRRRVPVHPELERLGFVEYVRRAKAEGRKRIFHKLVPSIDGKEGGNFSKWFGRYLRDACMVADKRMVFHSFRHLFKEVLREAEIPKEINDALTGHESGDVGDKYGGDAYPLRPLVNAIKRYRIPGLTLPAPWRACGHAGQMGTAVGI</sequence>
<dbReference type="Gene3D" id="1.10.150.130">
    <property type="match status" value="1"/>
</dbReference>
<dbReference type="InterPro" id="IPR011010">
    <property type="entry name" value="DNA_brk_join_enz"/>
</dbReference>
<dbReference type="CDD" id="cd01184">
    <property type="entry name" value="INT_C_like_1"/>
    <property type="match status" value="1"/>
</dbReference>
<evidence type="ECO:0000256" key="6">
    <source>
        <dbReference type="SAM" id="MobiDB-lite"/>
    </source>
</evidence>
<dbReference type="Proteomes" id="UP000887222">
    <property type="component" value="Unassembled WGS sequence"/>
</dbReference>
<dbReference type="InterPro" id="IPR050090">
    <property type="entry name" value="Tyrosine_recombinase_XerCD"/>
</dbReference>
<feature type="compositionally biased region" description="Polar residues" evidence="6">
    <location>
        <begin position="1"/>
        <end position="10"/>
    </location>
</feature>
<feature type="domain" description="Core-binding (CB)" evidence="7">
    <location>
        <begin position="37"/>
        <end position="116"/>
    </location>
</feature>
<feature type="region of interest" description="Disordered" evidence="6">
    <location>
        <begin position="1"/>
        <end position="28"/>
    </location>
</feature>
<dbReference type="SUPFAM" id="SSF56349">
    <property type="entry name" value="DNA breaking-rejoining enzymes"/>
    <property type="match status" value="1"/>
</dbReference>
<evidence type="ECO:0000313" key="9">
    <source>
        <dbReference type="Proteomes" id="UP000887222"/>
    </source>
</evidence>
<dbReference type="Gene3D" id="1.10.443.10">
    <property type="entry name" value="Intergrase catalytic core"/>
    <property type="match status" value="1"/>
</dbReference>
<keyword evidence="3 5" id="KW-0238">DNA-binding</keyword>
<comment type="similarity">
    <text evidence="1">Belongs to the 'phage' integrase family.</text>
</comment>
<evidence type="ECO:0000313" key="8">
    <source>
        <dbReference type="EMBL" id="GIZ51735.1"/>
    </source>
</evidence>
<gene>
    <name evidence="8" type="ORF">NCCP691_17490</name>
</gene>
<evidence type="ECO:0000256" key="5">
    <source>
        <dbReference type="PROSITE-ProRule" id="PRU01248"/>
    </source>
</evidence>
<organism evidence="8 9">
    <name type="scientific">Noviherbaspirillum aridicola</name>
    <dbReference type="NCBI Taxonomy" id="2849687"/>
    <lineage>
        <taxon>Bacteria</taxon>
        <taxon>Pseudomonadati</taxon>
        <taxon>Pseudomonadota</taxon>
        <taxon>Betaproteobacteria</taxon>
        <taxon>Burkholderiales</taxon>
        <taxon>Oxalobacteraceae</taxon>
        <taxon>Noviherbaspirillum</taxon>
    </lineage>
</organism>
<evidence type="ECO:0000256" key="3">
    <source>
        <dbReference type="ARBA" id="ARBA00023125"/>
    </source>
</evidence>
<accession>A0ABQ4Q3I5</accession>
<keyword evidence="9" id="KW-1185">Reference proteome</keyword>
<dbReference type="PANTHER" id="PTHR30349:SF41">
    <property type="entry name" value="INTEGRASE_RECOMBINASE PROTEIN MJ0367-RELATED"/>
    <property type="match status" value="1"/>
</dbReference>
<evidence type="ECO:0000259" key="7">
    <source>
        <dbReference type="PROSITE" id="PS51900"/>
    </source>
</evidence>
<dbReference type="InterPro" id="IPR044068">
    <property type="entry name" value="CB"/>
</dbReference>
<reference evidence="8 9" key="1">
    <citation type="journal article" date="2022" name="Int. J. Syst. Evol. Microbiol.">
        <title>Noviherbaspirillum aridicola sp. nov., isolated from an arid soil in Pakistan.</title>
        <authorList>
            <person name="Khan I.U."/>
            <person name="Saqib M."/>
            <person name="Amin A."/>
            <person name="Hussain F."/>
            <person name="Li L."/>
            <person name="Liu Y.H."/>
            <person name="Fang B.Z."/>
            <person name="Ahmed I."/>
            <person name="Li W.J."/>
        </authorList>
    </citation>
    <scope>NUCLEOTIDE SEQUENCE [LARGE SCALE GENOMIC DNA]</scope>
    <source>
        <strain evidence="8 9">NCCP-691</strain>
    </source>
</reference>
<dbReference type="InterPro" id="IPR013762">
    <property type="entry name" value="Integrase-like_cat_sf"/>
</dbReference>
<dbReference type="PANTHER" id="PTHR30349">
    <property type="entry name" value="PHAGE INTEGRASE-RELATED"/>
    <property type="match status" value="1"/>
</dbReference>
<proteinExistence type="inferred from homology"/>
<keyword evidence="2" id="KW-0229">DNA integration</keyword>
<evidence type="ECO:0000256" key="2">
    <source>
        <dbReference type="ARBA" id="ARBA00022908"/>
    </source>
</evidence>
<dbReference type="InterPro" id="IPR010998">
    <property type="entry name" value="Integrase_recombinase_N"/>
</dbReference>
<keyword evidence="4" id="KW-0233">DNA recombination</keyword>
<dbReference type="EMBL" id="BPMK01000007">
    <property type="protein sequence ID" value="GIZ51735.1"/>
    <property type="molecule type" value="Genomic_DNA"/>
</dbReference>
<evidence type="ECO:0000256" key="1">
    <source>
        <dbReference type="ARBA" id="ARBA00008857"/>
    </source>
</evidence>
<name>A0ABQ4Q3I5_9BURK</name>